<dbReference type="Gene3D" id="1.10.287.310">
    <property type="match status" value="1"/>
</dbReference>
<dbReference type="SUPFAM" id="SSF46561">
    <property type="entry name" value="Ribosomal protein L29 (L29p)"/>
    <property type="match status" value="1"/>
</dbReference>
<gene>
    <name evidence="4 5" type="primary">rpl29</name>
</gene>
<geneLocation type="chloroplast" evidence="5"/>
<proteinExistence type="inferred from homology"/>
<keyword evidence="2 4" id="KW-0689">Ribosomal protein</keyword>
<dbReference type="GO" id="GO:0003735">
    <property type="term" value="F:structural constituent of ribosome"/>
    <property type="evidence" value="ECO:0007669"/>
    <property type="project" value="InterPro"/>
</dbReference>
<dbReference type="RefSeq" id="YP_009455834.1">
    <property type="nucleotide sequence ID" value="NC_036804.1"/>
</dbReference>
<dbReference type="EMBL" id="KY433579">
    <property type="protein sequence ID" value="AQZ25050.1"/>
    <property type="molecule type" value="Genomic_DNA"/>
</dbReference>
<dbReference type="Pfam" id="PF00831">
    <property type="entry name" value="Ribosomal_L29"/>
    <property type="match status" value="1"/>
</dbReference>
<dbReference type="GeneID" id="35656101"/>
<dbReference type="GO" id="GO:0009507">
    <property type="term" value="C:chloroplast"/>
    <property type="evidence" value="ECO:0007669"/>
    <property type="project" value="UniProtKB-SubCell"/>
</dbReference>
<keyword evidence="5" id="KW-0934">Plastid</keyword>
<sequence length="73" mass="8912">MVFPKIEDVKDLNLQELENEILSLKKQLFKLRFCQATKETFKPHEFKHKKHRLAQLFLLKKELEKKENNLVYI</sequence>
<evidence type="ECO:0000256" key="1">
    <source>
        <dbReference type="ARBA" id="ARBA00009254"/>
    </source>
</evidence>
<accession>A0A2I4Q2I4</accession>
<dbReference type="GO" id="GO:0005840">
    <property type="term" value="C:ribosome"/>
    <property type="evidence" value="ECO:0007669"/>
    <property type="project" value="UniProtKB-KW"/>
</dbReference>
<dbReference type="InterPro" id="IPR036049">
    <property type="entry name" value="Ribosomal_uL29_sf"/>
</dbReference>
<name>A0A2I4Q2I4_9PHAE</name>
<dbReference type="AlphaFoldDB" id="A0A2I4Q2I4"/>
<keyword evidence="5" id="KW-0150">Chloroplast</keyword>
<dbReference type="GO" id="GO:1990904">
    <property type="term" value="C:ribonucleoprotein complex"/>
    <property type="evidence" value="ECO:0007669"/>
    <property type="project" value="UniProtKB-KW"/>
</dbReference>
<evidence type="ECO:0000256" key="4">
    <source>
        <dbReference type="HAMAP-Rule" id="MF_00374"/>
    </source>
</evidence>
<dbReference type="GO" id="GO:0006412">
    <property type="term" value="P:translation"/>
    <property type="evidence" value="ECO:0007669"/>
    <property type="project" value="UniProtKB-UniRule"/>
</dbReference>
<evidence type="ECO:0000256" key="2">
    <source>
        <dbReference type="ARBA" id="ARBA00022980"/>
    </source>
</evidence>
<comment type="subcellular location">
    <subcellularLocation>
        <location evidence="4">Plastid</location>
        <location evidence="4">Chloroplast</location>
    </subcellularLocation>
</comment>
<organism evidence="5">
    <name type="scientific">Dictyopteris divaricata</name>
    <dbReference type="NCBI Taxonomy" id="156996"/>
    <lineage>
        <taxon>Eukaryota</taxon>
        <taxon>Sar</taxon>
        <taxon>Stramenopiles</taxon>
        <taxon>Ochrophyta</taxon>
        <taxon>PX clade</taxon>
        <taxon>Phaeophyceae</taxon>
        <taxon>Dictyotales</taxon>
        <taxon>Dictyotaceae</taxon>
        <taxon>Dictyopteris</taxon>
    </lineage>
</organism>
<dbReference type="HAMAP" id="MF_00374">
    <property type="entry name" value="Ribosomal_uL29"/>
    <property type="match status" value="1"/>
</dbReference>
<evidence type="ECO:0000256" key="3">
    <source>
        <dbReference type="ARBA" id="ARBA00023274"/>
    </source>
</evidence>
<evidence type="ECO:0000313" key="5">
    <source>
        <dbReference type="EMBL" id="AQZ25050.1"/>
    </source>
</evidence>
<comment type="similarity">
    <text evidence="1 4">Belongs to the universal ribosomal protein uL29 family.</text>
</comment>
<dbReference type="NCBIfam" id="TIGR00012">
    <property type="entry name" value="L29"/>
    <property type="match status" value="1"/>
</dbReference>
<keyword evidence="3 4" id="KW-0687">Ribonucleoprotein</keyword>
<protein>
    <recommendedName>
        <fullName evidence="4">Large ribosomal subunit protein uL29c</fullName>
    </recommendedName>
</protein>
<reference evidence="5" key="1">
    <citation type="journal article" date="2017" name="Mar. Biotechnol.">
        <title>Plastid Genome of Dictyopteris divaricata (Dictyotales, Phaeophyceae): Understanding the Evolution of Plastid Genomes in Brown Algae.</title>
        <authorList>
            <person name="Liu F."/>
            <person name="Jin Z."/>
            <person name="Wang Y."/>
            <person name="Bi Y."/>
            <person name="Melton J.T.III."/>
        </authorList>
    </citation>
    <scope>NUCLEOTIDE SEQUENCE</scope>
</reference>
<dbReference type="InterPro" id="IPR001854">
    <property type="entry name" value="Ribosomal_uL29"/>
</dbReference>